<dbReference type="Gene3D" id="3.60.21.10">
    <property type="match status" value="1"/>
</dbReference>
<dbReference type="GO" id="GO:0005737">
    <property type="term" value="C:cytoplasm"/>
    <property type="evidence" value="ECO:0007669"/>
    <property type="project" value="TreeGrafter"/>
</dbReference>
<evidence type="ECO:0000313" key="2">
    <source>
        <dbReference type="EMBL" id="AFL68552.1"/>
    </source>
</evidence>
<dbReference type="InterPro" id="IPR004843">
    <property type="entry name" value="Calcineurin-like_PHP"/>
</dbReference>
<proteinExistence type="predicted"/>
<evidence type="ECO:0000313" key="3">
    <source>
        <dbReference type="Proteomes" id="UP000006176"/>
    </source>
</evidence>
<dbReference type="PATRIC" id="fig|760154.4.peg.1262"/>
<dbReference type="STRING" id="760154.Sulba_1258"/>
<accession>I3XX78</accession>
<feature type="domain" description="Calcineurin-like phosphoesterase" evidence="1">
    <location>
        <begin position="7"/>
        <end position="137"/>
    </location>
</feature>
<dbReference type="SUPFAM" id="SSF56300">
    <property type="entry name" value="Metallo-dependent phosphatases"/>
    <property type="match status" value="1"/>
</dbReference>
<dbReference type="PANTHER" id="PTHR42850">
    <property type="entry name" value="METALLOPHOSPHOESTERASE"/>
    <property type="match status" value="1"/>
</dbReference>
<dbReference type="InterPro" id="IPR050126">
    <property type="entry name" value="Ap4A_hydrolase"/>
</dbReference>
<dbReference type="eggNOG" id="COG0639">
    <property type="taxonomic scope" value="Bacteria"/>
</dbReference>
<dbReference type="Proteomes" id="UP000006176">
    <property type="component" value="Chromosome"/>
</dbReference>
<keyword evidence="3" id="KW-1185">Reference proteome</keyword>
<sequence>MFEHKQVYIIGDVHGCYTTLMQLIEQLPNKEKSHLIFVGDLIDRGKDSARVVEYVKNGGYDCIKGNHEAVMVEAYETKNMCDWLSYGNGGDQTKLSYINLSNVDLQEHLTWMKSLPDYLEYNIKDENNKTLFVTHGFGLPFYQSKNPMYLRNNRISKSILYGVQKPLYPYEKNYLHYPIFNVFGHEHFNEPWITNHFCGIVTGCVYGGALSALEYPSKRVFTQKYVG</sequence>
<organism evidence="2 3">
    <name type="scientific">Sulfurospirillum barnesii (strain ATCC 700032 / DSM 10660 / SES-3)</name>
    <dbReference type="NCBI Taxonomy" id="760154"/>
    <lineage>
        <taxon>Bacteria</taxon>
        <taxon>Pseudomonadati</taxon>
        <taxon>Campylobacterota</taxon>
        <taxon>Epsilonproteobacteria</taxon>
        <taxon>Campylobacterales</taxon>
        <taxon>Sulfurospirillaceae</taxon>
        <taxon>Sulfurospirillum</taxon>
    </lineage>
</organism>
<dbReference type="Pfam" id="PF00149">
    <property type="entry name" value="Metallophos"/>
    <property type="match status" value="1"/>
</dbReference>
<dbReference type="InterPro" id="IPR029052">
    <property type="entry name" value="Metallo-depent_PP-like"/>
</dbReference>
<dbReference type="HOGENOM" id="CLU_023125_4_0_7"/>
<evidence type="ECO:0000259" key="1">
    <source>
        <dbReference type="Pfam" id="PF00149"/>
    </source>
</evidence>
<dbReference type="AlphaFoldDB" id="I3XX78"/>
<dbReference type="KEGG" id="sba:Sulba_1258"/>
<reference evidence="2 3" key="1">
    <citation type="submission" date="2012-06" db="EMBL/GenBank/DDBJ databases">
        <title>Complete sequence of Sulfurospirillum barnesii SES-3.</title>
        <authorList>
            <consortium name="US DOE Joint Genome Institute"/>
            <person name="Lucas S."/>
            <person name="Han J."/>
            <person name="Lapidus A."/>
            <person name="Cheng J.-F."/>
            <person name="Goodwin L."/>
            <person name="Pitluck S."/>
            <person name="Peters L."/>
            <person name="Ovchinnikova G."/>
            <person name="Lu M."/>
            <person name="Detter J.C."/>
            <person name="Han C."/>
            <person name="Tapia R."/>
            <person name="Land M."/>
            <person name="Hauser L."/>
            <person name="Kyrpides N."/>
            <person name="Ivanova N."/>
            <person name="Pagani I."/>
            <person name="Stolz J."/>
            <person name="Arkin A."/>
            <person name="Dehal P."/>
            <person name="Oremland R."/>
            <person name="Saltikov C."/>
            <person name="Basu P."/>
            <person name="Hollibaugh J."/>
            <person name="Newman D."/>
            <person name="Stolyar S."/>
            <person name="Hazen T."/>
            <person name="Woyke T."/>
        </authorList>
    </citation>
    <scope>NUCLEOTIDE SEQUENCE [LARGE SCALE GENOMIC DNA]</scope>
    <source>
        <strain evidence="3">ATCC 700032 / DSM 10660 / SES-3</strain>
    </source>
</reference>
<dbReference type="GO" id="GO:0016791">
    <property type="term" value="F:phosphatase activity"/>
    <property type="evidence" value="ECO:0007669"/>
    <property type="project" value="TreeGrafter"/>
</dbReference>
<protein>
    <submittedName>
        <fullName evidence="2">Calcineurin-like phosphoesterase</fullName>
    </submittedName>
</protein>
<dbReference type="PANTHER" id="PTHR42850:SF4">
    <property type="entry name" value="ZINC-DEPENDENT ENDOPOLYPHOSPHATASE"/>
    <property type="match status" value="1"/>
</dbReference>
<name>I3XX78_SULBS</name>
<gene>
    <name evidence="2" type="ordered locus">Sulba_1258</name>
</gene>
<dbReference type="EMBL" id="CP003333">
    <property type="protein sequence ID" value="AFL68552.1"/>
    <property type="molecule type" value="Genomic_DNA"/>
</dbReference>